<keyword evidence="3" id="KW-1185">Reference proteome</keyword>
<protein>
    <submittedName>
        <fullName evidence="2">Uncharacterized protein</fullName>
    </submittedName>
</protein>
<dbReference type="HOGENOM" id="CLU_109990_0_0_1"/>
<dbReference type="AlphaFoldDB" id="A0A0D3H943"/>
<proteinExistence type="predicted"/>
<organism evidence="2">
    <name type="scientific">Oryza barthii</name>
    <dbReference type="NCBI Taxonomy" id="65489"/>
    <lineage>
        <taxon>Eukaryota</taxon>
        <taxon>Viridiplantae</taxon>
        <taxon>Streptophyta</taxon>
        <taxon>Embryophyta</taxon>
        <taxon>Tracheophyta</taxon>
        <taxon>Spermatophyta</taxon>
        <taxon>Magnoliopsida</taxon>
        <taxon>Liliopsida</taxon>
        <taxon>Poales</taxon>
        <taxon>Poaceae</taxon>
        <taxon>BOP clade</taxon>
        <taxon>Oryzoideae</taxon>
        <taxon>Oryzeae</taxon>
        <taxon>Oryzinae</taxon>
        <taxon>Oryza</taxon>
    </lineage>
</organism>
<evidence type="ECO:0000313" key="3">
    <source>
        <dbReference type="Proteomes" id="UP000026960"/>
    </source>
</evidence>
<feature type="region of interest" description="Disordered" evidence="1">
    <location>
        <begin position="21"/>
        <end position="77"/>
    </location>
</feature>
<feature type="compositionally biased region" description="Basic and acidic residues" evidence="1">
    <location>
        <begin position="64"/>
        <end position="74"/>
    </location>
</feature>
<dbReference type="Gramene" id="OBART09G17030.1">
    <property type="protein sequence ID" value="OBART09G17030.1"/>
    <property type="gene ID" value="OBART09G17030"/>
</dbReference>
<dbReference type="Proteomes" id="UP000026960">
    <property type="component" value="Chromosome 9"/>
</dbReference>
<sequence length="215" mass="23309">MQTDFVITTVAALLAEKIAASSKQTTTIPRQTKLLPIPDNSKDEQGPRASTTSVATKLAHLPPHHQERSKRGGDSRTGGIDVVFGCDSVAVAREEGAGGIRLHPPLHPPHVPPRRRPGLVGLLRRVVGVFLCCVGASRCGASRVGRAVGEQVGKASAEHAAEMERLISQLPLCTLVVLPKSSRARCRHPLLLRAVFGEKGDCRRRTEGQRWKRFF</sequence>
<reference evidence="2" key="1">
    <citation type="journal article" date="2009" name="Rice">
        <title>De Novo Next Generation Sequencing of Plant Genomes.</title>
        <authorList>
            <person name="Rounsley S."/>
            <person name="Marri P.R."/>
            <person name="Yu Y."/>
            <person name="He R."/>
            <person name="Sisneros N."/>
            <person name="Goicoechea J.L."/>
            <person name="Lee S.J."/>
            <person name="Angelova A."/>
            <person name="Kudrna D."/>
            <person name="Luo M."/>
            <person name="Affourtit J."/>
            <person name="Desany B."/>
            <person name="Knight J."/>
            <person name="Niazi F."/>
            <person name="Egholm M."/>
            <person name="Wing R.A."/>
        </authorList>
    </citation>
    <scope>NUCLEOTIDE SEQUENCE [LARGE SCALE GENOMIC DNA]</scope>
    <source>
        <strain evidence="2">cv. IRGC 105608</strain>
    </source>
</reference>
<accession>A0A0D3H943</accession>
<name>A0A0D3H943_9ORYZ</name>
<reference evidence="2" key="2">
    <citation type="submission" date="2015-03" db="UniProtKB">
        <authorList>
            <consortium name="EnsemblPlants"/>
        </authorList>
    </citation>
    <scope>IDENTIFICATION</scope>
</reference>
<evidence type="ECO:0000256" key="1">
    <source>
        <dbReference type="SAM" id="MobiDB-lite"/>
    </source>
</evidence>
<feature type="compositionally biased region" description="Polar residues" evidence="1">
    <location>
        <begin position="21"/>
        <end position="30"/>
    </location>
</feature>
<evidence type="ECO:0000313" key="2">
    <source>
        <dbReference type="EnsemblPlants" id="OBART09G17030.1"/>
    </source>
</evidence>
<dbReference type="EnsemblPlants" id="OBART09G17030.1">
    <property type="protein sequence ID" value="OBART09G17030.1"/>
    <property type="gene ID" value="OBART09G17030"/>
</dbReference>